<feature type="domain" description="DAGKc" evidence="1">
    <location>
        <begin position="54"/>
        <end position="197"/>
    </location>
</feature>
<proteinExistence type="predicted"/>
<evidence type="ECO:0000313" key="2">
    <source>
        <dbReference type="EMBL" id="SCW02183.1"/>
    </source>
</evidence>
<dbReference type="PANTHER" id="PTHR12358:SF108">
    <property type="entry name" value="DAGKC DOMAIN-CONTAINING PROTEIN"/>
    <property type="match status" value="1"/>
</dbReference>
<reference evidence="3" key="1">
    <citation type="submission" date="2016-03" db="EMBL/GenBank/DDBJ databases">
        <authorList>
            <person name="Devillers H."/>
        </authorList>
    </citation>
    <scope>NUCLEOTIDE SEQUENCE [LARGE SCALE GENOMIC DNA]</scope>
</reference>
<dbReference type="GO" id="GO:0016020">
    <property type="term" value="C:membrane"/>
    <property type="evidence" value="ECO:0007669"/>
    <property type="project" value="TreeGrafter"/>
</dbReference>
<gene>
    <name evidence="2" type="ORF">LAFE_0F00804G</name>
</gene>
<keyword evidence="3" id="KW-1185">Reference proteome</keyword>
<dbReference type="EMBL" id="LT598490">
    <property type="protein sequence ID" value="SCW02183.1"/>
    <property type="molecule type" value="Genomic_DNA"/>
</dbReference>
<dbReference type="GO" id="GO:0001727">
    <property type="term" value="F:lipid kinase activity"/>
    <property type="evidence" value="ECO:0007669"/>
    <property type="project" value="TreeGrafter"/>
</dbReference>
<dbReference type="InterPro" id="IPR016064">
    <property type="entry name" value="NAD/diacylglycerol_kinase_sf"/>
</dbReference>
<evidence type="ECO:0000259" key="1">
    <source>
        <dbReference type="PROSITE" id="PS50146"/>
    </source>
</evidence>
<dbReference type="InterPro" id="IPR050187">
    <property type="entry name" value="Lipid_Phosphate_FormReg"/>
</dbReference>
<dbReference type="GO" id="GO:0005737">
    <property type="term" value="C:cytoplasm"/>
    <property type="evidence" value="ECO:0007669"/>
    <property type="project" value="TreeGrafter"/>
</dbReference>
<dbReference type="PROSITE" id="PS50146">
    <property type="entry name" value="DAGK"/>
    <property type="match status" value="1"/>
</dbReference>
<dbReference type="Proteomes" id="UP000190831">
    <property type="component" value="Chromosome F"/>
</dbReference>
<dbReference type="Pfam" id="PF00781">
    <property type="entry name" value="DAGK_cat"/>
    <property type="match status" value="1"/>
</dbReference>
<dbReference type="OrthoDB" id="3853857at2759"/>
<sequence length="389" mass="43166">MIEVVNEPLVSFNGLHYSVNIETEGNKYKSFQLETNSSENCNPAISDPAVFSLESDTVLTVLDSIKSGTGRTNENDLCNNVIVPILSALGVSFQVLKTASCNSVGEFAQTIDRNYNHIIIIISGDTSISELLNNLPASDSEARESQLCLLPLPMGTGNAWASSLQLKCPIKTFRGFINKRLSPKKFPLYRAIFPNKKSTVFFIILSLGFHANLLHLCNDQRFTSMGVERFQIASKEIFDNYNLTYQIKIPGIIDAKFSYFAVINTPNLEAYYMPSPSSDPLNSELHVIGYSASLKRDQLLQRIMKGYSNKPGDSLIDDGVTYEPIDGDFEIIVKDDPSKSPKTTFEICCDGQLLNLLDLHSAGASSENKITVKFLKDYSCYNLKVFSPL</sequence>
<dbReference type="GO" id="GO:0046512">
    <property type="term" value="P:sphingosine biosynthetic process"/>
    <property type="evidence" value="ECO:0007669"/>
    <property type="project" value="TreeGrafter"/>
</dbReference>
<organism evidence="2 3">
    <name type="scientific">Lachancea fermentati</name>
    <name type="common">Zygosaccharomyces fermentati</name>
    <dbReference type="NCBI Taxonomy" id="4955"/>
    <lineage>
        <taxon>Eukaryota</taxon>
        <taxon>Fungi</taxon>
        <taxon>Dikarya</taxon>
        <taxon>Ascomycota</taxon>
        <taxon>Saccharomycotina</taxon>
        <taxon>Saccharomycetes</taxon>
        <taxon>Saccharomycetales</taxon>
        <taxon>Saccharomycetaceae</taxon>
        <taxon>Lachancea</taxon>
    </lineage>
</organism>
<dbReference type="AlphaFoldDB" id="A0A1G4ME19"/>
<evidence type="ECO:0000313" key="3">
    <source>
        <dbReference type="Proteomes" id="UP000190831"/>
    </source>
</evidence>
<accession>A0A1G4ME19</accession>
<dbReference type="Gene3D" id="3.40.50.10330">
    <property type="entry name" value="Probable inorganic polyphosphate/atp-NAD kinase, domain 1"/>
    <property type="match status" value="1"/>
</dbReference>
<protein>
    <submittedName>
        <fullName evidence="2">LAFE_0F00804g1_1</fullName>
    </submittedName>
</protein>
<dbReference type="PANTHER" id="PTHR12358">
    <property type="entry name" value="SPHINGOSINE KINASE"/>
    <property type="match status" value="1"/>
</dbReference>
<dbReference type="InterPro" id="IPR017438">
    <property type="entry name" value="ATP-NAD_kinase_N"/>
</dbReference>
<name>A0A1G4ME19_LACFM</name>
<dbReference type="OMA" id="SYAYFAL"/>
<dbReference type="SUPFAM" id="SSF111331">
    <property type="entry name" value="NAD kinase/diacylglycerol kinase-like"/>
    <property type="match status" value="1"/>
</dbReference>
<dbReference type="InterPro" id="IPR001206">
    <property type="entry name" value="Diacylglycerol_kinase_cat_dom"/>
</dbReference>